<dbReference type="RefSeq" id="XP_066924638.1">
    <property type="nucleotide sequence ID" value="XM_067068537.1"/>
</dbReference>
<name>A0A7M5X0E5_9CNID</name>
<dbReference type="Proteomes" id="UP000594262">
    <property type="component" value="Unplaced"/>
</dbReference>
<protein>
    <submittedName>
        <fullName evidence="2">Uncharacterized protein</fullName>
    </submittedName>
</protein>
<evidence type="ECO:0000256" key="1">
    <source>
        <dbReference type="SAM" id="SignalP"/>
    </source>
</evidence>
<keyword evidence="1" id="KW-0732">Signal</keyword>
<organism evidence="2 3">
    <name type="scientific">Clytia hemisphaerica</name>
    <dbReference type="NCBI Taxonomy" id="252671"/>
    <lineage>
        <taxon>Eukaryota</taxon>
        <taxon>Metazoa</taxon>
        <taxon>Cnidaria</taxon>
        <taxon>Hydrozoa</taxon>
        <taxon>Hydroidolina</taxon>
        <taxon>Leptothecata</taxon>
        <taxon>Obeliida</taxon>
        <taxon>Clytiidae</taxon>
        <taxon>Clytia</taxon>
    </lineage>
</organism>
<feature type="chain" id="PRO_5029780492" evidence="1">
    <location>
        <begin position="25"/>
        <end position="165"/>
    </location>
</feature>
<dbReference type="AlphaFoldDB" id="A0A7M5X0E5"/>
<dbReference type="EnsemblMetazoa" id="CLYHEMT015990.1">
    <property type="protein sequence ID" value="CLYHEMP015990.1"/>
    <property type="gene ID" value="CLYHEMG015990"/>
</dbReference>
<keyword evidence="3" id="KW-1185">Reference proteome</keyword>
<sequence length="165" mass="19461">MESKMKSLIVLLSLVITYAKGIAAQGPCGGLGSKCKTDLFSGADFNVCEKYVRCEYLEDGNKPREQCVQRCSYTAMGCEKQYPVSMWWFRPLRIACGQTAYDCLNRCRLVHDSVGRKRTMFKDFDKFKEQKRDLYEDARRDRRMQTRRPQHDDFNEFYDFAFDKY</sequence>
<evidence type="ECO:0000313" key="3">
    <source>
        <dbReference type="Proteomes" id="UP000594262"/>
    </source>
</evidence>
<dbReference type="GeneID" id="136811927"/>
<evidence type="ECO:0000313" key="2">
    <source>
        <dbReference type="EnsemblMetazoa" id="CLYHEMP015990.1"/>
    </source>
</evidence>
<feature type="signal peptide" evidence="1">
    <location>
        <begin position="1"/>
        <end position="24"/>
    </location>
</feature>
<reference evidence="2" key="1">
    <citation type="submission" date="2021-01" db="UniProtKB">
        <authorList>
            <consortium name="EnsemblMetazoa"/>
        </authorList>
    </citation>
    <scope>IDENTIFICATION</scope>
</reference>
<accession>A0A7M5X0E5</accession>
<proteinExistence type="predicted"/>